<evidence type="ECO:0000313" key="2">
    <source>
        <dbReference type="EMBL" id="QTR01549.1"/>
    </source>
</evidence>
<reference evidence="2" key="1">
    <citation type="submission" date="2021-04" db="EMBL/GenBank/DDBJ databases">
        <title>Saccharothrix algeriensis WGS.</title>
        <authorList>
            <person name="Stuskova K."/>
            <person name="Hakalova E."/>
            <person name="Tebbal A.B."/>
            <person name="Eichmeier A."/>
        </authorList>
    </citation>
    <scope>NUCLEOTIDE SEQUENCE</scope>
    <source>
        <strain evidence="2">NRRL B-24137</strain>
    </source>
</reference>
<dbReference type="PANTHER" id="PTHR47691:SF3">
    <property type="entry name" value="HTH-TYPE TRANSCRIPTIONAL REGULATOR RV0890C-RELATED"/>
    <property type="match status" value="1"/>
</dbReference>
<dbReference type="Gene3D" id="3.40.50.300">
    <property type="entry name" value="P-loop containing nucleotide triphosphate hydrolases"/>
    <property type="match status" value="1"/>
</dbReference>
<dbReference type="EMBL" id="CP072788">
    <property type="protein sequence ID" value="QTR01549.1"/>
    <property type="molecule type" value="Genomic_DNA"/>
</dbReference>
<dbReference type="PROSITE" id="PS50005">
    <property type="entry name" value="TPR"/>
    <property type="match status" value="1"/>
</dbReference>
<dbReference type="PANTHER" id="PTHR47691">
    <property type="entry name" value="REGULATOR-RELATED"/>
    <property type="match status" value="1"/>
</dbReference>
<keyword evidence="1" id="KW-0802">TPR repeat</keyword>
<evidence type="ECO:0000313" key="3">
    <source>
        <dbReference type="Proteomes" id="UP000671828"/>
    </source>
</evidence>
<dbReference type="Pfam" id="PF13424">
    <property type="entry name" value="TPR_12"/>
    <property type="match status" value="1"/>
</dbReference>
<proteinExistence type="predicted"/>
<dbReference type="GO" id="GO:0043531">
    <property type="term" value="F:ADP binding"/>
    <property type="evidence" value="ECO:0007669"/>
    <property type="project" value="InterPro"/>
</dbReference>
<dbReference type="InterPro" id="IPR011990">
    <property type="entry name" value="TPR-like_helical_dom_sf"/>
</dbReference>
<dbReference type="Gene3D" id="1.25.40.10">
    <property type="entry name" value="Tetratricopeptide repeat domain"/>
    <property type="match status" value="1"/>
</dbReference>
<dbReference type="SMART" id="SM00028">
    <property type="entry name" value="TPR"/>
    <property type="match status" value="4"/>
</dbReference>
<evidence type="ECO:0000256" key="1">
    <source>
        <dbReference type="PROSITE-ProRule" id="PRU00339"/>
    </source>
</evidence>
<dbReference type="InterPro" id="IPR027417">
    <property type="entry name" value="P-loop_NTPase"/>
</dbReference>
<gene>
    <name evidence="2" type="ORF">J7S33_19490</name>
</gene>
<accession>A0A8T8HT71</accession>
<organism evidence="2 3">
    <name type="scientific">Saccharothrix algeriensis</name>
    <dbReference type="NCBI Taxonomy" id="173560"/>
    <lineage>
        <taxon>Bacteria</taxon>
        <taxon>Bacillati</taxon>
        <taxon>Actinomycetota</taxon>
        <taxon>Actinomycetes</taxon>
        <taxon>Pseudonocardiales</taxon>
        <taxon>Pseudonocardiaceae</taxon>
        <taxon>Saccharothrix</taxon>
    </lineage>
</organism>
<protein>
    <submittedName>
        <fullName evidence="2">Tetratricopeptide repeat protein</fullName>
    </submittedName>
</protein>
<sequence>MAVEGERDDAEPEPGGGNRVVADAVTGLVVQAGTVAGGITVHVREPRLPLPRQLPSAPTAFVGRDRHLDRLTGALGGGPAPAPARVGALAGPGGIGKTWLALEWAHRNLDRFPDGQLFVDLQGFSPAGRPVEPAVAVRGFLEALDVAPARIPAAPDAQATLFRSLVADKKMLIVLDNAADADQVLPLLPGGSSCTVMITSRRHLTRLVARHSARHLPLDVLTAAEARALLADRLGADRVAAEPAAVDELLACCAGFPLALAVVAARAHTTPETPLAVIAAELRDATTRLVALDDDDPAAGLPAVLSWSVRALTDEQAAVYGLLGVAPGPDTGLPAAAALTGLTASRAAGGLRGLEQASLLGRDRAGRYRMHDLIRLHARAHAGEALPEGARRAALHRVVDFYLHTAHAGDRLLTPVSTLSFELPPPAPGSRPHPLPDLAAALEWFEAERACLPAAQRTALDLGRVDLVPSFAWVMNAFQHRRGDVRGYLAAWQEAAAVADRLDDATRSLVLRTAAHALALSGRAGEALTRLSEVLAAAVGAGDRVQLGLTHYVAGLVAEQAGDAELALDNAGRALRVAEEHGDPVWIAFALVLVARCTALTGDHDRARERGRAALAVHRERGDGFGEAGALDALGLVDHLAGRPAAAVESYRRSCDLYRGAGFTYETALVLDRLGQSHLDLGQVEQARETWREALELHRAQGREDEAARLQRRFDDLG</sequence>
<dbReference type="PRINTS" id="PR00364">
    <property type="entry name" value="DISEASERSIST"/>
</dbReference>
<feature type="repeat" description="TPR" evidence="1">
    <location>
        <begin position="668"/>
        <end position="701"/>
    </location>
</feature>
<dbReference type="InterPro" id="IPR019734">
    <property type="entry name" value="TPR_rpt"/>
</dbReference>
<dbReference type="SUPFAM" id="SSF48452">
    <property type="entry name" value="TPR-like"/>
    <property type="match status" value="1"/>
</dbReference>
<dbReference type="AlphaFoldDB" id="A0A8T8HT71"/>
<name>A0A8T8HT71_9PSEU</name>
<dbReference type="Proteomes" id="UP000671828">
    <property type="component" value="Chromosome"/>
</dbReference>
<dbReference type="SUPFAM" id="SSF52540">
    <property type="entry name" value="P-loop containing nucleoside triphosphate hydrolases"/>
    <property type="match status" value="1"/>
</dbReference>